<evidence type="ECO:0000313" key="11">
    <source>
        <dbReference type="EMBL" id="KAI3842731.1"/>
    </source>
</evidence>
<evidence type="ECO:0000256" key="1">
    <source>
        <dbReference type="ARBA" id="ARBA00001971"/>
    </source>
</evidence>
<dbReference type="InterPro" id="IPR036396">
    <property type="entry name" value="Cyt_P450_sf"/>
</dbReference>
<evidence type="ECO:0000256" key="2">
    <source>
        <dbReference type="ARBA" id="ARBA00004167"/>
    </source>
</evidence>
<evidence type="ECO:0000256" key="6">
    <source>
        <dbReference type="ARBA" id="ARBA00022723"/>
    </source>
</evidence>
<evidence type="ECO:0008006" key="13">
    <source>
        <dbReference type="Google" id="ProtNLM"/>
    </source>
</evidence>
<evidence type="ECO:0000256" key="3">
    <source>
        <dbReference type="ARBA" id="ARBA00004913"/>
    </source>
</evidence>
<evidence type="ECO:0000256" key="9">
    <source>
        <dbReference type="ARBA" id="ARBA00023004"/>
    </source>
</evidence>
<evidence type="ECO:0000256" key="10">
    <source>
        <dbReference type="ARBA" id="ARBA00023136"/>
    </source>
</evidence>
<evidence type="ECO:0000313" key="12">
    <source>
        <dbReference type="Proteomes" id="UP001202328"/>
    </source>
</evidence>
<keyword evidence="12" id="KW-1185">Reference proteome</keyword>
<evidence type="ECO:0000256" key="5">
    <source>
        <dbReference type="ARBA" id="ARBA00022692"/>
    </source>
</evidence>
<dbReference type="PANTHER" id="PTHR47947">
    <property type="entry name" value="CYTOCHROME P450 82C3-RELATED"/>
    <property type="match status" value="1"/>
</dbReference>
<evidence type="ECO:0000256" key="4">
    <source>
        <dbReference type="ARBA" id="ARBA00022617"/>
    </source>
</evidence>
<comment type="caution">
    <text evidence="11">The sequence shown here is derived from an EMBL/GenBank/DDBJ whole genome shotgun (WGS) entry which is preliminary data.</text>
</comment>
<dbReference type="GO" id="GO:0016020">
    <property type="term" value="C:membrane"/>
    <property type="evidence" value="ECO:0007669"/>
    <property type="project" value="UniProtKB-SubCell"/>
</dbReference>
<dbReference type="GO" id="GO:0004497">
    <property type="term" value="F:monooxygenase activity"/>
    <property type="evidence" value="ECO:0007669"/>
    <property type="project" value="InterPro"/>
</dbReference>
<keyword evidence="5" id="KW-0812">Transmembrane</keyword>
<evidence type="ECO:0000256" key="8">
    <source>
        <dbReference type="ARBA" id="ARBA00023002"/>
    </source>
</evidence>
<feature type="non-terminal residue" evidence="11">
    <location>
        <position position="114"/>
    </location>
</feature>
<keyword evidence="9" id="KW-0408">Iron</keyword>
<dbReference type="Proteomes" id="UP001202328">
    <property type="component" value="Unassembled WGS sequence"/>
</dbReference>
<protein>
    <recommendedName>
        <fullName evidence="13">Cytochrome P450</fullName>
    </recommendedName>
</protein>
<keyword evidence="8" id="KW-0560">Oxidoreductase</keyword>
<keyword evidence="7" id="KW-1133">Transmembrane helix</keyword>
<dbReference type="GO" id="GO:0005506">
    <property type="term" value="F:iron ion binding"/>
    <property type="evidence" value="ECO:0007669"/>
    <property type="project" value="InterPro"/>
</dbReference>
<gene>
    <name evidence="11" type="ORF">MKW98_015398</name>
</gene>
<dbReference type="AlphaFoldDB" id="A0AAD4RZS8"/>
<evidence type="ECO:0000256" key="7">
    <source>
        <dbReference type="ARBA" id="ARBA00022989"/>
    </source>
</evidence>
<organism evidence="11 12">
    <name type="scientific">Papaver atlanticum</name>
    <dbReference type="NCBI Taxonomy" id="357466"/>
    <lineage>
        <taxon>Eukaryota</taxon>
        <taxon>Viridiplantae</taxon>
        <taxon>Streptophyta</taxon>
        <taxon>Embryophyta</taxon>
        <taxon>Tracheophyta</taxon>
        <taxon>Spermatophyta</taxon>
        <taxon>Magnoliopsida</taxon>
        <taxon>Ranunculales</taxon>
        <taxon>Papaveraceae</taxon>
        <taxon>Papaveroideae</taxon>
        <taxon>Papaver</taxon>
    </lineage>
</organism>
<dbReference type="GO" id="GO:0020037">
    <property type="term" value="F:heme binding"/>
    <property type="evidence" value="ECO:0007669"/>
    <property type="project" value="InterPro"/>
</dbReference>
<dbReference type="GO" id="GO:0016705">
    <property type="term" value="F:oxidoreductase activity, acting on paired donors, with incorporation or reduction of molecular oxygen"/>
    <property type="evidence" value="ECO:0007669"/>
    <property type="project" value="InterPro"/>
</dbReference>
<keyword evidence="6" id="KW-0479">Metal-binding</keyword>
<dbReference type="SUPFAM" id="SSF48264">
    <property type="entry name" value="Cytochrome P450"/>
    <property type="match status" value="1"/>
</dbReference>
<keyword evidence="10" id="KW-0472">Membrane</keyword>
<dbReference type="EMBL" id="JAJJMB010017052">
    <property type="protein sequence ID" value="KAI3842731.1"/>
    <property type="molecule type" value="Genomic_DNA"/>
</dbReference>
<proteinExistence type="predicted"/>
<reference evidence="11" key="1">
    <citation type="submission" date="2022-04" db="EMBL/GenBank/DDBJ databases">
        <title>A functionally conserved STORR gene fusion in Papaver species that diverged 16.8 million years ago.</title>
        <authorList>
            <person name="Catania T."/>
        </authorList>
    </citation>
    <scope>NUCLEOTIDE SEQUENCE</scope>
    <source>
        <strain evidence="11">S-188037</strain>
    </source>
</reference>
<comment type="pathway">
    <text evidence="3">Alkaloid biosynthesis.</text>
</comment>
<sequence length="114" mass="13334">MAVGKRYFGANEEVDDATYKKSTRVIKNFFRLVDAFVPSDALPFLRWLDLGVFEKEMKKTGYELDALMQEWLEEHKMKRKTLIDGKANNAGKQDWMNVMLSVLDDNPKLSDYYD</sequence>
<comment type="cofactor">
    <cofactor evidence="1">
        <name>heme</name>
        <dbReference type="ChEBI" id="CHEBI:30413"/>
    </cofactor>
</comment>
<comment type="subcellular location">
    <subcellularLocation>
        <location evidence="2">Membrane</location>
        <topology evidence="2">Single-pass membrane protein</topology>
    </subcellularLocation>
</comment>
<dbReference type="PANTHER" id="PTHR47947:SF26">
    <property type="entry name" value="CYTOCHROME P450"/>
    <property type="match status" value="1"/>
</dbReference>
<dbReference type="InterPro" id="IPR050651">
    <property type="entry name" value="Plant_Cytochrome_P450_Monoox"/>
</dbReference>
<keyword evidence="4" id="KW-0349">Heme</keyword>
<dbReference type="Gene3D" id="1.10.630.10">
    <property type="entry name" value="Cytochrome P450"/>
    <property type="match status" value="1"/>
</dbReference>
<name>A0AAD4RZS8_9MAGN</name>
<accession>A0AAD4RZS8</accession>